<gene>
    <name evidence="2" type="ORF">WKI68_41755</name>
</gene>
<name>A0ABU8UEN7_9ACTN</name>
<keyword evidence="3" id="KW-1185">Reference proteome</keyword>
<dbReference type="InterPro" id="IPR045682">
    <property type="entry name" value="DUF6193"/>
</dbReference>
<reference evidence="2 3" key="1">
    <citation type="submission" date="2024-03" db="EMBL/GenBank/DDBJ databases">
        <title>Novel Streptomyces species of biotechnological and ecological value are a feature of Machair soil.</title>
        <authorList>
            <person name="Prole J.R."/>
            <person name="Goodfellow M."/>
            <person name="Allenby N."/>
            <person name="Ward A.C."/>
        </authorList>
    </citation>
    <scope>NUCLEOTIDE SEQUENCE [LARGE SCALE GENOMIC DNA]</scope>
    <source>
        <strain evidence="2 3">MS1.HAVA.3</strain>
    </source>
</reference>
<evidence type="ECO:0000256" key="1">
    <source>
        <dbReference type="SAM" id="MobiDB-lite"/>
    </source>
</evidence>
<dbReference type="Proteomes" id="UP001382904">
    <property type="component" value="Unassembled WGS sequence"/>
</dbReference>
<organism evidence="2 3">
    <name type="scientific">Streptomyces caledonius</name>
    <dbReference type="NCBI Taxonomy" id="3134107"/>
    <lineage>
        <taxon>Bacteria</taxon>
        <taxon>Bacillati</taxon>
        <taxon>Actinomycetota</taxon>
        <taxon>Actinomycetes</taxon>
        <taxon>Kitasatosporales</taxon>
        <taxon>Streptomycetaceae</taxon>
        <taxon>Streptomyces</taxon>
    </lineage>
</organism>
<feature type="compositionally biased region" description="Polar residues" evidence="1">
    <location>
        <begin position="1"/>
        <end position="12"/>
    </location>
</feature>
<dbReference type="EMBL" id="JBBKAM010000004">
    <property type="protein sequence ID" value="MEJ8645981.1"/>
    <property type="molecule type" value="Genomic_DNA"/>
</dbReference>
<dbReference type="Pfam" id="PF19692">
    <property type="entry name" value="DUF6193"/>
    <property type="match status" value="1"/>
</dbReference>
<evidence type="ECO:0000313" key="3">
    <source>
        <dbReference type="Proteomes" id="UP001382904"/>
    </source>
</evidence>
<evidence type="ECO:0000313" key="2">
    <source>
        <dbReference type="EMBL" id="MEJ8645981.1"/>
    </source>
</evidence>
<sequence>MTSGRATSSARTDSLPAWGRESGHRVLSPGRSMYRLTFSRRATPPICRDLPRAMPIGNGRYRVRSADGRLQELGGAAEAVAVIVEGLPYDAVPRP</sequence>
<proteinExistence type="predicted"/>
<feature type="region of interest" description="Disordered" evidence="1">
    <location>
        <begin position="1"/>
        <end position="23"/>
    </location>
</feature>
<comment type="caution">
    <text evidence="2">The sequence shown here is derived from an EMBL/GenBank/DDBJ whole genome shotgun (WGS) entry which is preliminary data.</text>
</comment>
<accession>A0ABU8UEN7</accession>
<protein>
    <submittedName>
        <fullName evidence="2">DUF6193 family natural product biosynthesis protein</fullName>
    </submittedName>
</protein>